<sequence>MDWRKWHYGCEECGQYFHANCIPCLDRLSKIKFGLEVLVECHDCPVACVRTVSVDGYLCGHCGKSIRETDDIAFECSKCYFRMHQGCVQELMIKNLIIVITSFSSELNTKRAHSKSEIDITNRGKYNKCYRQ</sequence>
<dbReference type="SUPFAM" id="SSF57889">
    <property type="entry name" value="Cysteine-rich domain"/>
    <property type="match status" value="1"/>
</dbReference>
<evidence type="ECO:0000313" key="1">
    <source>
        <dbReference type="EMBL" id="GER38681.1"/>
    </source>
</evidence>
<protein>
    <submittedName>
        <fullName evidence="1">Cysteine/Histidine-rich C1 domain family protein</fullName>
    </submittedName>
</protein>
<keyword evidence="2" id="KW-1185">Reference proteome</keyword>
<accession>A0A5A7Q1B1</accession>
<proteinExistence type="predicted"/>
<name>A0A5A7Q1B1_STRAF</name>
<dbReference type="EMBL" id="BKCP01005516">
    <property type="protein sequence ID" value="GER38681.1"/>
    <property type="molecule type" value="Genomic_DNA"/>
</dbReference>
<dbReference type="InterPro" id="IPR046349">
    <property type="entry name" value="C1-like_sf"/>
</dbReference>
<reference evidence="2" key="1">
    <citation type="journal article" date="2019" name="Curr. Biol.">
        <title>Genome Sequence of Striga asiatica Provides Insight into the Evolution of Plant Parasitism.</title>
        <authorList>
            <person name="Yoshida S."/>
            <person name="Kim S."/>
            <person name="Wafula E.K."/>
            <person name="Tanskanen J."/>
            <person name="Kim Y.M."/>
            <person name="Honaas L."/>
            <person name="Yang Z."/>
            <person name="Spallek T."/>
            <person name="Conn C.E."/>
            <person name="Ichihashi Y."/>
            <person name="Cheong K."/>
            <person name="Cui S."/>
            <person name="Der J.P."/>
            <person name="Gundlach H."/>
            <person name="Jiao Y."/>
            <person name="Hori C."/>
            <person name="Ishida J.K."/>
            <person name="Kasahara H."/>
            <person name="Kiba T."/>
            <person name="Kim M.S."/>
            <person name="Koo N."/>
            <person name="Laohavisit A."/>
            <person name="Lee Y.H."/>
            <person name="Lumba S."/>
            <person name="McCourt P."/>
            <person name="Mortimer J.C."/>
            <person name="Mutuku J.M."/>
            <person name="Nomura T."/>
            <person name="Sasaki-Sekimoto Y."/>
            <person name="Seto Y."/>
            <person name="Wang Y."/>
            <person name="Wakatake T."/>
            <person name="Sakakibara H."/>
            <person name="Demura T."/>
            <person name="Yamaguchi S."/>
            <person name="Yoneyama K."/>
            <person name="Manabe R.I."/>
            <person name="Nelson D.C."/>
            <person name="Schulman A.H."/>
            <person name="Timko M.P."/>
            <person name="dePamphilis C.W."/>
            <person name="Choi D."/>
            <person name="Shirasu K."/>
        </authorList>
    </citation>
    <scope>NUCLEOTIDE SEQUENCE [LARGE SCALE GENOMIC DNA]</scope>
    <source>
        <strain evidence="2">cv. UVA1</strain>
    </source>
</reference>
<dbReference type="Proteomes" id="UP000325081">
    <property type="component" value="Unassembled WGS sequence"/>
</dbReference>
<comment type="caution">
    <text evidence="1">The sequence shown here is derived from an EMBL/GenBank/DDBJ whole genome shotgun (WGS) entry which is preliminary data.</text>
</comment>
<organism evidence="1 2">
    <name type="scientific">Striga asiatica</name>
    <name type="common">Asiatic witchweed</name>
    <name type="synonym">Buchnera asiatica</name>
    <dbReference type="NCBI Taxonomy" id="4170"/>
    <lineage>
        <taxon>Eukaryota</taxon>
        <taxon>Viridiplantae</taxon>
        <taxon>Streptophyta</taxon>
        <taxon>Embryophyta</taxon>
        <taxon>Tracheophyta</taxon>
        <taxon>Spermatophyta</taxon>
        <taxon>Magnoliopsida</taxon>
        <taxon>eudicotyledons</taxon>
        <taxon>Gunneridae</taxon>
        <taxon>Pentapetalae</taxon>
        <taxon>asterids</taxon>
        <taxon>lamiids</taxon>
        <taxon>Lamiales</taxon>
        <taxon>Orobanchaceae</taxon>
        <taxon>Buchnereae</taxon>
        <taxon>Striga</taxon>
    </lineage>
</organism>
<dbReference type="AlphaFoldDB" id="A0A5A7Q1B1"/>
<evidence type="ECO:0000313" key="2">
    <source>
        <dbReference type="Proteomes" id="UP000325081"/>
    </source>
</evidence>
<gene>
    <name evidence="1" type="ORF">STAS_15212</name>
</gene>
<dbReference type="OrthoDB" id="912287at2759"/>